<dbReference type="AlphaFoldDB" id="A0A0R1N2Z3"/>
<reference evidence="1 2" key="1">
    <citation type="journal article" date="2015" name="Genome Announc.">
        <title>Expanding the biotechnology potential of lactobacilli through comparative genomics of 213 strains and associated genera.</title>
        <authorList>
            <person name="Sun Z."/>
            <person name="Harris H.M."/>
            <person name="McCann A."/>
            <person name="Guo C."/>
            <person name="Argimon S."/>
            <person name="Zhang W."/>
            <person name="Yang X."/>
            <person name="Jeffery I.B."/>
            <person name="Cooney J.C."/>
            <person name="Kagawa T.F."/>
            <person name="Liu W."/>
            <person name="Song Y."/>
            <person name="Salvetti E."/>
            <person name="Wrobel A."/>
            <person name="Rasinkangas P."/>
            <person name="Parkhill J."/>
            <person name="Rea M.C."/>
            <person name="O'Sullivan O."/>
            <person name="Ritari J."/>
            <person name="Douillard F.P."/>
            <person name="Paul Ross R."/>
            <person name="Yang R."/>
            <person name="Briner A.E."/>
            <person name="Felis G.E."/>
            <person name="de Vos W.M."/>
            <person name="Barrangou R."/>
            <person name="Klaenhammer T.R."/>
            <person name="Caufield P.W."/>
            <person name="Cui Y."/>
            <person name="Zhang H."/>
            <person name="O'Toole P.W."/>
        </authorList>
    </citation>
    <scope>NUCLEOTIDE SEQUENCE [LARGE SCALE GENOMIC DNA]</scope>
    <source>
        <strain evidence="1 2">DSM 12744</strain>
    </source>
</reference>
<dbReference type="RefSeq" id="WP_235812197.1">
    <property type="nucleotide sequence ID" value="NZ_AZEC01000002.1"/>
</dbReference>
<dbReference type="Gene3D" id="3.90.80.10">
    <property type="entry name" value="Inorganic pyrophosphatase"/>
    <property type="match status" value="1"/>
</dbReference>
<accession>A0A0R1N2Z3</accession>
<evidence type="ECO:0008006" key="3">
    <source>
        <dbReference type="Google" id="ProtNLM"/>
    </source>
</evidence>
<protein>
    <recommendedName>
        <fullName evidence="3">Inorganic pyrophosphatase</fullName>
    </recommendedName>
</protein>
<proteinExistence type="predicted"/>
<keyword evidence="2" id="KW-1185">Reference proteome</keyword>
<dbReference type="GO" id="GO:0006796">
    <property type="term" value="P:phosphate-containing compound metabolic process"/>
    <property type="evidence" value="ECO:0007669"/>
    <property type="project" value="InterPro"/>
</dbReference>
<evidence type="ECO:0000313" key="2">
    <source>
        <dbReference type="Proteomes" id="UP000051330"/>
    </source>
</evidence>
<name>A0A0R1N2Z3_9LACO</name>
<organism evidence="1 2">
    <name type="scientific">Schleiferilactobacillus perolens DSM 12744</name>
    <dbReference type="NCBI Taxonomy" id="1423792"/>
    <lineage>
        <taxon>Bacteria</taxon>
        <taxon>Bacillati</taxon>
        <taxon>Bacillota</taxon>
        <taxon>Bacilli</taxon>
        <taxon>Lactobacillales</taxon>
        <taxon>Lactobacillaceae</taxon>
        <taxon>Schleiferilactobacillus</taxon>
    </lineage>
</organism>
<dbReference type="GO" id="GO:0005737">
    <property type="term" value="C:cytoplasm"/>
    <property type="evidence" value="ECO:0007669"/>
    <property type="project" value="InterPro"/>
</dbReference>
<evidence type="ECO:0000313" key="1">
    <source>
        <dbReference type="EMBL" id="KRL14089.1"/>
    </source>
</evidence>
<comment type="caution">
    <text evidence="1">The sequence shown here is derived from an EMBL/GenBank/DDBJ whole genome shotgun (WGS) entry which is preliminary data.</text>
</comment>
<dbReference type="InterPro" id="IPR036649">
    <property type="entry name" value="Pyrophosphatase_sf"/>
</dbReference>
<sequence length="114" mass="13304">MAAPMIIGLHVQVVIDRPLGSIHPEHPTIQYPVNYGYVPGIIGGDGERQDVYVFDMNEPVKQMTGFVIGIIHRRNDSEDKWIVTPKFRLITVDEIRRRTHFQEKYFDDEIWLLN</sequence>
<dbReference type="PATRIC" id="fig|1423792.3.peg.1268"/>
<dbReference type="GO" id="GO:0000287">
    <property type="term" value="F:magnesium ion binding"/>
    <property type="evidence" value="ECO:0007669"/>
    <property type="project" value="InterPro"/>
</dbReference>
<dbReference type="GO" id="GO:0004427">
    <property type="term" value="F:inorganic diphosphate phosphatase activity"/>
    <property type="evidence" value="ECO:0007669"/>
    <property type="project" value="InterPro"/>
</dbReference>
<dbReference type="STRING" id="1423792.FD09_GL001249"/>
<dbReference type="Proteomes" id="UP000051330">
    <property type="component" value="Unassembled WGS sequence"/>
</dbReference>
<dbReference type="EMBL" id="AZEC01000002">
    <property type="protein sequence ID" value="KRL14089.1"/>
    <property type="molecule type" value="Genomic_DNA"/>
</dbReference>
<dbReference type="SUPFAM" id="SSF50324">
    <property type="entry name" value="Inorganic pyrophosphatase"/>
    <property type="match status" value="1"/>
</dbReference>
<gene>
    <name evidence="1" type="ORF">FD09_GL001249</name>
</gene>